<keyword evidence="1" id="KW-0805">Transcription regulation</keyword>
<dbReference type="SUPFAM" id="SSF46785">
    <property type="entry name" value="Winged helix' DNA-binding domain"/>
    <property type="match status" value="1"/>
</dbReference>
<evidence type="ECO:0000256" key="1">
    <source>
        <dbReference type="ARBA" id="ARBA00023015"/>
    </source>
</evidence>
<reference evidence="6" key="2">
    <citation type="journal article" date="2014" name="ISME J.">
        <title>Microbial stratification in low pH oxic and suboxic macroscopic growths along an acid mine drainage.</title>
        <authorList>
            <person name="Mendez-Garcia C."/>
            <person name="Mesa V."/>
            <person name="Sprenger R.R."/>
            <person name="Richter M."/>
            <person name="Diez M.S."/>
            <person name="Solano J."/>
            <person name="Bargiela R."/>
            <person name="Golyshina O.V."/>
            <person name="Manteca A."/>
            <person name="Ramos J.L."/>
            <person name="Gallego J.R."/>
            <person name="Llorente I."/>
            <person name="Martins Dos Santos V.A."/>
            <person name="Jensen O.N."/>
            <person name="Pelaez A.I."/>
            <person name="Sanchez J."/>
            <person name="Ferrer M."/>
        </authorList>
    </citation>
    <scope>NUCLEOTIDE SEQUENCE</scope>
</reference>
<dbReference type="PRINTS" id="PR00033">
    <property type="entry name" value="HTHASNC"/>
</dbReference>
<sequence>MVRTSSVDELDRAILEDLNVDARRSHRTIAHHLDVSPTTVSTRIARLEASGIIRGYVPILDDEQLGWDLWATIGIRISKGKLREVEERLARNPRAYAIYDLTGEFDALVIGRFRDRRDLDRFVKHALQGPPHRADQHPGGPQPGQGGPTGAGVPAPGGSGGFRLV</sequence>
<protein>
    <submittedName>
        <fullName evidence="6">Transcription regulator, AsnC-type</fullName>
    </submittedName>
</protein>
<accession>T1B6B9</accession>
<dbReference type="InterPro" id="IPR019888">
    <property type="entry name" value="Tscrpt_reg_AsnC-like"/>
</dbReference>
<evidence type="ECO:0000256" key="3">
    <source>
        <dbReference type="ARBA" id="ARBA00023163"/>
    </source>
</evidence>
<dbReference type="GO" id="GO:0005829">
    <property type="term" value="C:cytosol"/>
    <property type="evidence" value="ECO:0007669"/>
    <property type="project" value="TreeGrafter"/>
</dbReference>
<feature type="region of interest" description="Disordered" evidence="4">
    <location>
        <begin position="128"/>
        <end position="165"/>
    </location>
</feature>
<dbReference type="InterPro" id="IPR036388">
    <property type="entry name" value="WH-like_DNA-bd_sf"/>
</dbReference>
<dbReference type="InterPro" id="IPR011008">
    <property type="entry name" value="Dimeric_a/b-barrel"/>
</dbReference>
<dbReference type="PANTHER" id="PTHR30154:SF34">
    <property type="entry name" value="TRANSCRIPTIONAL REGULATOR AZLB"/>
    <property type="match status" value="1"/>
</dbReference>
<dbReference type="Gene3D" id="3.30.70.920">
    <property type="match status" value="1"/>
</dbReference>
<reference evidence="6" key="1">
    <citation type="submission" date="2013-08" db="EMBL/GenBank/DDBJ databases">
        <authorList>
            <person name="Mendez C."/>
            <person name="Richter M."/>
            <person name="Ferrer M."/>
            <person name="Sanchez J."/>
        </authorList>
    </citation>
    <scope>NUCLEOTIDE SEQUENCE</scope>
</reference>
<dbReference type="AlphaFoldDB" id="T1B6B9"/>
<dbReference type="PANTHER" id="PTHR30154">
    <property type="entry name" value="LEUCINE-RESPONSIVE REGULATORY PROTEIN"/>
    <property type="match status" value="1"/>
</dbReference>
<dbReference type="Gene3D" id="1.10.10.10">
    <property type="entry name" value="Winged helix-like DNA-binding domain superfamily/Winged helix DNA-binding domain"/>
    <property type="match status" value="1"/>
</dbReference>
<dbReference type="SMART" id="SM00344">
    <property type="entry name" value="HTH_ASNC"/>
    <property type="match status" value="1"/>
</dbReference>
<dbReference type="GO" id="GO:0043565">
    <property type="term" value="F:sequence-specific DNA binding"/>
    <property type="evidence" value="ECO:0007669"/>
    <property type="project" value="InterPro"/>
</dbReference>
<dbReference type="Pfam" id="PF13404">
    <property type="entry name" value="HTH_AsnC-type"/>
    <property type="match status" value="1"/>
</dbReference>
<dbReference type="SUPFAM" id="SSF54909">
    <property type="entry name" value="Dimeric alpha+beta barrel"/>
    <property type="match status" value="1"/>
</dbReference>
<name>T1B6B9_9ZZZZ</name>
<feature type="domain" description="HTH asnC-type" evidence="5">
    <location>
        <begin position="7"/>
        <end position="68"/>
    </location>
</feature>
<evidence type="ECO:0000256" key="4">
    <source>
        <dbReference type="SAM" id="MobiDB-lite"/>
    </source>
</evidence>
<proteinExistence type="predicted"/>
<gene>
    <name evidence="6" type="ORF">B1B_11483</name>
</gene>
<evidence type="ECO:0000313" key="6">
    <source>
        <dbReference type="EMBL" id="EQD49730.1"/>
    </source>
</evidence>
<dbReference type="InterPro" id="IPR019887">
    <property type="entry name" value="Tscrpt_reg_AsnC/Lrp_C"/>
</dbReference>
<dbReference type="Pfam" id="PF01037">
    <property type="entry name" value="AsnC_trans_reg"/>
    <property type="match status" value="1"/>
</dbReference>
<organism evidence="6">
    <name type="scientific">mine drainage metagenome</name>
    <dbReference type="NCBI Taxonomy" id="410659"/>
    <lineage>
        <taxon>unclassified sequences</taxon>
        <taxon>metagenomes</taxon>
        <taxon>ecological metagenomes</taxon>
    </lineage>
</organism>
<dbReference type="InterPro" id="IPR036390">
    <property type="entry name" value="WH_DNA-bd_sf"/>
</dbReference>
<keyword evidence="3" id="KW-0804">Transcription</keyword>
<dbReference type="InterPro" id="IPR000485">
    <property type="entry name" value="AsnC-type_HTH_dom"/>
</dbReference>
<evidence type="ECO:0000256" key="2">
    <source>
        <dbReference type="ARBA" id="ARBA00023125"/>
    </source>
</evidence>
<evidence type="ECO:0000259" key="5">
    <source>
        <dbReference type="PROSITE" id="PS50956"/>
    </source>
</evidence>
<comment type="caution">
    <text evidence="6">The sequence shown here is derived from an EMBL/GenBank/DDBJ whole genome shotgun (WGS) entry which is preliminary data.</text>
</comment>
<feature type="non-terminal residue" evidence="6">
    <location>
        <position position="165"/>
    </location>
</feature>
<dbReference type="GO" id="GO:0043200">
    <property type="term" value="P:response to amino acid"/>
    <property type="evidence" value="ECO:0007669"/>
    <property type="project" value="TreeGrafter"/>
</dbReference>
<keyword evidence="2" id="KW-0238">DNA-binding</keyword>
<feature type="compositionally biased region" description="Gly residues" evidence="4">
    <location>
        <begin position="142"/>
        <end position="165"/>
    </location>
</feature>
<dbReference type="PROSITE" id="PS50956">
    <property type="entry name" value="HTH_ASNC_2"/>
    <property type="match status" value="1"/>
</dbReference>
<dbReference type="EMBL" id="AUZY01007463">
    <property type="protein sequence ID" value="EQD49730.1"/>
    <property type="molecule type" value="Genomic_DNA"/>
</dbReference>